<dbReference type="GO" id="GO:0008728">
    <property type="term" value="F:GTP diphosphokinase activity"/>
    <property type="evidence" value="ECO:0007669"/>
    <property type="project" value="TreeGrafter"/>
</dbReference>
<dbReference type="EMBL" id="NRSJ01000021">
    <property type="protein sequence ID" value="MBK1705334.1"/>
    <property type="molecule type" value="Genomic_DNA"/>
</dbReference>
<dbReference type="Pfam" id="PF13291">
    <property type="entry name" value="ACT_4"/>
    <property type="match status" value="1"/>
</dbReference>
<dbReference type="CDD" id="cd00077">
    <property type="entry name" value="HDc"/>
    <property type="match status" value="1"/>
</dbReference>
<dbReference type="GO" id="GO:0015969">
    <property type="term" value="P:guanosine tetraphosphate metabolic process"/>
    <property type="evidence" value="ECO:0007669"/>
    <property type="project" value="InterPro"/>
</dbReference>
<dbReference type="CDD" id="cd05399">
    <property type="entry name" value="NT_Rel-Spo_like"/>
    <property type="match status" value="1"/>
</dbReference>
<evidence type="ECO:0000313" key="11">
    <source>
        <dbReference type="Proteomes" id="UP001296776"/>
    </source>
</evidence>
<dbReference type="InterPro" id="IPR045865">
    <property type="entry name" value="ACT-like_dom_sf"/>
</dbReference>
<protein>
    <recommendedName>
        <fullName evidence="3">guanosine-3',5'-bis(diphosphate) 3'-diphosphatase</fullName>
        <ecNumber evidence="3">3.1.7.2</ecNumber>
    </recommendedName>
</protein>
<dbReference type="InterPro" id="IPR006674">
    <property type="entry name" value="HD_domain"/>
</dbReference>
<evidence type="ECO:0000256" key="4">
    <source>
        <dbReference type="ARBA" id="ARBA00047968"/>
    </source>
</evidence>
<dbReference type="SMART" id="SM00954">
    <property type="entry name" value="RelA_SpoT"/>
    <property type="match status" value="1"/>
</dbReference>
<dbReference type="CDD" id="cd01668">
    <property type="entry name" value="TGS_RSH"/>
    <property type="match status" value="1"/>
</dbReference>
<dbReference type="Pfam" id="PF13328">
    <property type="entry name" value="HD_4"/>
    <property type="match status" value="1"/>
</dbReference>
<dbReference type="InterPro" id="IPR045600">
    <property type="entry name" value="RelA/SpoT_AH_RIS"/>
</dbReference>
<dbReference type="SUPFAM" id="SSF109604">
    <property type="entry name" value="HD-domain/PDEase-like"/>
    <property type="match status" value="1"/>
</dbReference>
<dbReference type="SUPFAM" id="SSF55021">
    <property type="entry name" value="ACT-like"/>
    <property type="match status" value="1"/>
</dbReference>
<evidence type="ECO:0000256" key="2">
    <source>
        <dbReference type="ARBA" id="ARBA00024329"/>
    </source>
</evidence>
<comment type="catalytic activity">
    <reaction evidence="4">
        <text>guanosine 3',5'-bis(diphosphate) + H2O = GDP + diphosphate + H(+)</text>
        <dbReference type="Rhea" id="RHEA:14253"/>
        <dbReference type="ChEBI" id="CHEBI:15377"/>
        <dbReference type="ChEBI" id="CHEBI:15378"/>
        <dbReference type="ChEBI" id="CHEBI:33019"/>
        <dbReference type="ChEBI" id="CHEBI:58189"/>
        <dbReference type="ChEBI" id="CHEBI:77828"/>
        <dbReference type="EC" id="3.1.7.2"/>
    </reaction>
</comment>
<gene>
    <name evidence="10" type="ORF">CKO40_12450</name>
</gene>
<dbReference type="GO" id="GO:0005886">
    <property type="term" value="C:plasma membrane"/>
    <property type="evidence" value="ECO:0007669"/>
    <property type="project" value="TreeGrafter"/>
</dbReference>
<dbReference type="PANTHER" id="PTHR21262:SF36">
    <property type="entry name" value="BIFUNCTIONAL (P)PPGPP SYNTHASE_HYDROLASE SPOT"/>
    <property type="match status" value="1"/>
</dbReference>
<reference evidence="10" key="1">
    <citation type="submission" date="2017-08" db="EMBL/GenBank/DDBJ databases">
        <authorList>
            <person name="Imhoff J.F."/>
            <person name="Rahn T."/>
            <person name="Kuenzel S."/>
            <person name="Neulinger S.C."/>
        </authorList>
    </citation>
    <scope>NUCLEOTIDE SEQUENCE</scope>
    <source>
        <strain evidence="10">DSM 11080</strain>
    </source>
</reference>
<dbReference type="InterPro" id="IPR012675">
    <property type="entry name" value="Beta-grasp_dom_sf"/>
</dbReference>
<comment type="caution">
    <text evidence="10">The sequence shown here is derived from an EMBL/GenBank/DDBJ whole genome shotgun (WGS) entry which is preliminary data.</text>
</comment>
<dbReference type="PANTHER" id="PTHR21262">
    <property type="entry name" value="GUANOSINE-3',5'-BIS DIPHOSPHATE 3'-PYROPHOSPHOHYDROLASE"/>
    <property type="match status" value="1"/>
</dbReference>
<dbReference type="Gene3D" id="3.30.70.260">
    <property type="match status" value="1"/>
</dbReference>
<dbReference type="Gene3D" id="3.10.20.30">
    <property type="match status" value="1"/>
</dbReference>
<dbReference type="GO" id="GO:0042594">
    <property type="term" value="P:response to starvation"/>
    <property type="evidence" value="ECO:0007669"/>
    <property type="project" value="TreeGrafter"/>
</dbReference>
<keyword evidence="1" id="KW-0378">Hydrolase</keyword>
<dbReference type="AlphaFoldDB" id="A0AAJ0XA11"/>
<evidence type="ECO:0000256" key="3">
    <source>
        <dbReference type="ARBA" id="ARBA00024387"/>
    </source>
</evidence>
<dbReference type="PROSITE" id="PS51831">
    <property type="entry name" value="HD"/>
    <property type="match status" value="1"/>
</dbReference>
<evidence type="ECO:0000313" key="10">
    <source>
        <dbReference type="EMBL" id="MBK1705334.1"/>
    </source>
</evidence>
<feature type="region of interest" description="Disordered" evidence="6">
    <location>
        <begin position="30"/>
        <end position="49"/>
    </location>
</feature>
<evidence type="ECO:0000256" key="1">
    <source>
        <dbReference type="ARBA" id="ARBA00022801"/>
    </source>
</evidence>
<feature type="domain" description="ACT" evidence="7">
    <location>
        <begin position="704"/>
        <end position="778"/>
    </location>
</feature>
<dbReference type="InterPro" id="IPR012676">
    <property type="entry name" value="TGS-like"/>
</dbReference>
<dbReference type="FunFam" id="3.30.460.10:FF:000001">
    <property type="entry name" value="GTP pyrophosphokinase RelA"/>
    <property type="match status" value="1"/>
</dbReference>
<dbReference type="InterPro" id="IPR043519">
    <property type="entry name" value="NT_sf"/>
</dbReference>
<evidence type="ECO:0000259" key="9">
    <source>
        <dbReference type="PROSITE" id="PS51880"/>
    </source>
</evidence>
<organism evidence="10 11">
    <name type="scientific">Halochromatium glycolicum</name>
    <dbReference type="NCBI Taxonomy" id="85075"/>
    <lineage>
        <taxon>Bacteria</taxon>
        <taxon>Pseudomonadati</taxon>
        <taxon>Pseudomonadota</taxon>
        <taxon>Gammaproteobacteria</taxon>
        <taxon>Chromatiales</taxon>
        <taxon>Chromatiaceae</taxon>
        <taxon>Halochromatium</taxon>
    </lineage>
</organism>
<dbReference type="Gene3D" id="1.10.3210.10">
    <property type="entry name" value="Hypothetical protein af1432"/>
    <property type="match status" value="1"/>
</dbReference>
<dbReference type="GO" id="GO:0008893">
    <property type="term" value="F:guanosine-3',5'-bis(diphosphate) 3'-diphosphatase activity"/>
    <property type="evidence" value="ECO:0007669"/>
    <property type="project" value="UniProtKB-EC"/>
</dbReference>
<dbReference type="SUPFAM" id="SSF81271">
    <property type="entry name" value="TGS-like"/>
    <property type="match status" value="1"/>
</dbReference>
<dbReference type="Gene3D" id="3.30.460.10">
    <property type="entry name" value="Beta Polymerase, domain 2"/>
    <property type="match status" value="1"/>
</dbReference>
<dbReference type="NCBIfam" id="TIGR00691">
    <property type="entry name" value="spoT_relA"/>
    <property type="match status" value="1"/>
</dbReference>
<feature type="domain" description="TGS" evidence="9">
    <location>
        <begin position="447"/>
        <end position="508"/>
    </location>
</feature>
<dbReference type="GO" id="GO:0015949">
    <property type="term" value="P:nucleobase-containing small molecule interconversion"/>
    <property type="evidence" value="ECO:0007669"/>
    <property type="project" value="UniProtKB-ARBA"/>
</dbReference>
<dbReference type="SMART" id="SM00471">
    <property type="entry name" value="HDc"/>
    <property type="match status" value="1"/>
</dbReference>
<dbReference type="PROSITE" id="PS51671">
    <property type="entry name" value="ACT"/>
    <property type="match status" value="1"/>
</dbReference>
<proteinExistence type="inferred from homology"/>
<feature type="region of interest" description="Disordered" evidence="6">
    <location>
        <begin position="610"/>
        <end position="631"/>
    </location>
</feature>
<feature type="compositionally biased region" description="Low complexity" evidence="6">
    <location>
        <begin position="610"/>
        <end position="622"/>
    </location>
</feature>
<evidence type="ECO:0000256" key="5">
    <source>
        <dbReference type="RuleBase" id="RU003847"/>
    </source>
</evidence>
<dbReference type="Proteomes" id="UP001296776">
    <property type="component" value="Unassembled WGS sequence"/>
</dbReference>
<evidence type="ECO:0000256" key="6">
    <source>
        <dbReference type="SAM" id="MobiDB-lite"/>
    </source>
</evidence>
<dbReference type="Pfam" id="PF04607">
    <property type="entry name" value="RelA_SpoT"/>
    <property type="match status" value="1"/>
</dbReference>
<dbReference type="Pfam" id="PF19296">
    <property type="entry name" value="RelA_AH_RIS"/>
    <property type="match status" value="1"/>
</dbReference>
<dbReference type="InterPro" id="IPR007685">
    <property type="entry name" value="RelA_SpoT"/>
</dbReference>
<feature type="domain" description="HD" evidence="8">
    <location>
        <begin position="107"/>
        <end position="206"/>
    </location>
</feature>
<dbReference type="InterPro" id="IPR004095">
    <property type="entry name" value="TGS"/>
</dbReference>
<comment type="pathway">
    <text evidence="2">Purine metabolism; ppGpp biosynthesis; ppGpp from GDP: step 1/1.</text>
</comment>
<dbReference type="SUPFAM" id="SSF81301">
    <property type="entry name" value="Nucleotidyltransferase"/>
    <property type="match status" value="1"/>
</dbReference>
<dbReference type="InterPro" id="IPR002912">
    <property type="entry name" value="ACT_dom"/>
</dbReference>
<dbReference type="Pfam" id="PF02824">
    <property type="entry name" value="TGS"/>
    <property type="match status" value="1"/>
</dbReference>
<dbReference type="FunFam" id="1.10.3210.10:FF:000001">
    <property type="entry name" value="GTP pyrophosphokinase RelA"/>
    <property type="match status" value="1"/>
</dbReference>
<name>A0AAJ0XA11_9GAMM</name>
<comment type="function">
    <text evidence="5">In eubacteria ppGpp (guanosine 3'-diphosphate 5'-diphosphate) is a mediator of the stringent response that coordinates a variety of cellular activities in response to changes in nutritional abundance.</text>
</comment>
<dbReference type="PROSITE" id="PS51880">
    <property type="entry name" value="TGS"/>
    <property type="match status" value="1"/>
</dbReference>
<dbReference type="InterPro" id="IPR033655">
    <property type="entry name" value="TGS_RelA/SpoT"/>
</dbReference>
<evidence type="ECO:0000259" key="8">
    <source>
        <dbReference type="PROSITE" id="PS51831"/>
    </source>
</evidence>
<dbReference type="RefSeq" id="WP_200346548.1">
    <property type="nucleotide sequence ID" value="NZ_NRSJ01000021.1"/>
</dbReference>
<dbReference type="EC" id="3.1.7.2" evidence="3"/>
<comment type="similarity">
    <text evidence="5">Belongs to the relA/spoT family.</text>
</comment>
<dbReference type="InterPro" id="IPR003607">
    <property type="entry name" value="HD/PDEase_dom"/>
</dbReference>
<accession>A0AAJ0XA11</accession>
<reference evidence="10" key="2">
    <citation type="journal article" date="2020" name="Microorganisms">
        <title>Osmotic Adaptation and Compatible Solute Biosynthesis of Phototrophic Bacteria as Revealed from Genome Analyses.</title>
        <authorList>
            <person name="Imhoff J.F."/>
            <person name="Rahn T."/>
            <person name="Kunzel S."/>
            <person name="Keller A."/>
            <person name="Neulinger S.C."/>
        </authorList>
    </citation>
    <scope>NUCLEOTIDE SEQUENCE</scope>
    <source>
        <strain evidence="10">DSM 11080</strain>
    </source>
</reference>
<dbReference type="InterPro" id="IPR004811">
    <property type="entry name" value="RelA/Spo_fam"/>
</dbReference>
<keyword evidence="11" id="KW-1185">Reference proteome</keyword>
<dbReference type="CDD" id="cd04876">
    <property type="entry name" value="ACT_RelA-SpoT"/>
    <property type="match status" value="1"/>
</dbReference>
<sequence length="789" mass="87698">MQKTEAQPDPPEWGAPAVALPTSRALLHERVPNQREVAQPDDQLGSGAGRSDLEVAAAPSGPRFLISDLLAELEAYLPRDQVSEVYRAYLFGAEAHQGQARQSGEPYIYHPIAVARILAEMRMDYQGLMAAILHDVIEDTATGKEQLADRFGEAVAELVDGVSKLTQIDFPSRAEAQAASFRKMMLAMTRDIRVILIKLADRLHNMRTLDAMMPAKRRRISRETLEIYAPIANRLGINRIRVDLEELGFRHHWPWRHAVLSHTIKAKRQGQREMVKRVEQTLRARLDAEGIEAEVSGREKHLYSIYRKMREKGRAFDELVDVFGFRVVVDRVDTCYRVLGQVHDLYKPVPGRFKDYIAIPKSNGYQSLHTGLVGPQGVPIEIQIRTADMHRLAESGIAAHWMYKSAGEGSGPQAAAKDWLQGLIEVQRESGDSQEFLEHVKVDLFPDEVYVFTPKGRIMVLPMGATVVDFAYAIHSDVGNTCVAARIDRRLASLRTALRSGQTVEIITAPGAKPNAAWLNFVVTGKARASIRSYLKNLQNREAEALGQRMLSAELAALGVTLEDIGEPRILAHALECGLADSARLFSEIGLGNRMPMLIARRLAGPSETVPAAEAAGAETEPQQSEPTGRARRLAIRGTEGMVVHFARCCRPIPGDPIAGLFNPGKGIVIHRSECRNLGDFHSKRDKWIDVEWSEDPQAEFPTEIRVDVGNRRGALATIATAIAEQGSNIENVHSRDKDGMTTTLDFLINVTGRRHLAEIMRRLRQIPSVTRIIRLSNAGRLREGISKR</sequence>
<dbReference type="FunFam" id="3.10.20.30:FF:000002">
    <property type="entry name" value="GTP pyrophosphokinase (RelA/SpoT)"/>
    <property type="match status" value="1"/>
</dbReference>
<evidence type="ECO:0000259" key="7">
    <source>
        <dbReference type="PROSITE" id="PS51671"/>
    </source>
</evidence>